<dbReference type="Proteomes" id="UP000307720">
    <property type="component" value="Unassembled WGS sequence"/>
</dbReference>
<name>A0AC61R0U7_9FIRM</name>
<organism evidence="1 2">
    <name type="scientific">Hominisplanchenecus murintestinalis</name>
    <dbReference type="NCBI Taxonomy" id="2941517"/>
    <lineage>
        <taxon>Bacteria</taxon>
        <taxon>Bacillati</taxon>
        <taxon>Bacillota</taxon>
        <taxon>Clostridia</taxon>
        <taxon>Lachnospirales</taxon>
        <taxon>Lachnospiraceae</taxon>
        <taxon>Hominisplanchenecus</taxon>
    </lineage>
</organism>
<sequence>MKISTKGIYALEMVVDLAIYADDGNRASIRSVAVRRKLSEKYLERIASMLKKAEIIKSTRGAGGGYCLARPAGDITALEVLLAAEGNLAPVECLIRDMGCGIDCGKCATKETWNRLWDLTRDAVRDVSIAQIKELAERKQRIGGGEE</sequence>
<proteinExistence type="predicted"/>
<evidence type="ECO:0000313" key="2">
    <source>
        <dbReference type="Proteomes" id="UP000307720"/>
    </source>
</evidence>
<comment type="caution">
    <text evidence="1">The sequence shown here is derived from an EMBL/GenBank/DDBJ whole genome shotgun (WGS) entry which is preliminary data.</text>
</comment>
<gene>
    <name evidence="1" type="ORF">E5357_06365</name>
</gene>
<evidence type="ECO:0000313" key="1">
    <source>
        <dbReference type="EMBL" id="TGX99228.1"/>
    </source>
</evidence>
<reference evidence="1" key="1">
    <citation type="submission" date="2019-04" db="EMBL/GenBank/DDBJ databases">
        <title>Microbes associate with the intestines of laboratory mice.</title>
        <authorList>
            <person name="Navarre W."/>
            <person name="Wong E."/>
            <person name="Huang K."/>
            <person name="Tropini C."/>
            <person name="Ng K."/>
            <person name="Yu B."/>
        </authorList>
    </citation>
    <scope>NUCLEOTIDE SEQUENCE</scope>
    <source>
        <strain evidence="1">NM72_1-8</strain>
    </source>
</reference>
<accession>A0AC61R0U7</accession>
<protein>
    <submittedName>
        <fullName evidence="1">Rrf2 family transcriptional regulator</fullName>
    </submittedName>
</protein>
<keyword evidence="2" id="KW-1185">Reference proteome</keyword>
<dbReference type="EMBL" id="SRZB01000009">
    <property type="protein sequence ID" value="TGX99228.1"/>
    <property type="molecule type" value="Genomic_DNA"/>
</dbReference>